<dbReference type="EMBL" id="CAXHTB010000006">
    <property type="protein sequence ID" value="CAL0307783.1"/>
    <property type="molecule type" value="Genomic_DNA"/>
</dbReference>
<feature type="region of interest" description="Disordered" evidence="1">
    <location>
        <begin position="46"/>
        <end position="74"/>
    </location>
</feature>
<evidence type="ECO:0000256" key="2">
    <source>
        <dbReference type="SAM" id="Phobius"/>
    </source>
</evidence>
<name>A0AAV1WF15_LUPLU</name>
<evidence type="ECO:0000313" key="4">
    <source>
        <dbReference type="Proteomes" id="UP001497480"/>
    </source>
</evidence>
<feature type="region of interest" description="Disordered" evidence="1">
    <location>
        <begin position="1"/>
        <end position="24"/>
    </location>
</feature>
<keyword evidence="2" id="KW-1133">Transmembrane helix</keyword>
<sequence length="106" mass="12334">MYMHKKKRGRKRKQKNQPAKGTPLSWCKHQYLPLSPNILHHQTTTFNQKQQLAQKKSRSIPKEQERHSKRGGNTEMIKERVLGITYLITEVSVSLSLVFLGIVLLI</sequence>
<proteinExistence type="predicted"/>
<organism evidence="3 4">
    <name type="scientific">Lupinus luteus</name>
    <name type="common">European yellow lupine</name>
    <dbReference type="NCBI Taxonomy" id="3873"/>
    <lineage>
        <taxon>Eukaryota</taxon>
        <taxon>Viridiplantae</taxon>
        <taxon>Streptophyta</taxon>
        <taxon>Embryophyta</taxon>
        <taxon>Tracheophyta</taxon>
        <taxon>Spermatophyta</taxon>
        <taxon>Magnoliopsida</taxon>
        <taxon>eudicotyledons</taxon>
        <taxon>Gunneridae</taxon>
        <taxon>Pentapetalae</taxon>
        <taxon>rosids</taxon>
        <taxon>fabids</taxon>
        <taxon>Fabales</taxon>
        <taxon>Fabaceae</taxon>
        <taxon>Papilionoideae</taxon>
        <taxon>50 kb inversion clade</taxon>
        <taxon>genistoids sensu lato</taxon>
        <taxon>core genistoids</taxon>
        <taxon>Genisteae</taxon>
        <taxon>Lupinus</taxon>
    </lineage>
</organism>
<gene>
    <name evidence="3" type="ORF">LLUT_LOCUS8843</name>
</gene>
<dbReference type="Proteomes" id="UP001497480">
    <property type="component" value="Unassembled WGS sequence"/>
</dbReference>
<reference evidence="3 4" key="1">
    <citation type="submission" date="2024-03" db="EMBL/GenBank/DDBJ databases">
        <authorList>
            <person name="Martinez-Hernandez J."/>
        </authorList>
    </citation>
    <scope>NUCLEOTIDE SEQUENCE [LARGE SCALE GENOMIC DNA]</scope>
</reference>
<feature type="transmembrane region" description="Helical" evidence="2">
    <location>
        <begin position="84"/>
        <end position="105"/>
    </location>
</feature>
<feature type="compositionally biased region" description="Basic residues" evidence="1">
    <location>
        <begin position="1"/>
        <end position="15"/>
    </location>
</feature>
<keyword evidence="2" id="KW-0812">Transmembrane</keyword>
<evidence type="ECO:0000313" key="3">
    <source>
        <dbReference type="EMBL" id="CAL0307783.1"/>
    </source>
</evidence>
<dbReference type="AlphaFoldDB" id="A0AAV1WF15"/>
<keyword evidence="4" id="KW-1185">Reference proteome</keyword>
<keyword evidence="2" id="KW-0472">Membrane</keyword>
<evidence type="ECO:0000256" key="1">
    <source>
        <dbReference type="SAM" id="MobiDB-lite"/>
    </source>
</evidence>
<comment type="caution">
    <text evidence="3">The sequence shown here is derived from an EMBL/GenBank/DDBJ whole genome shotgun (WGS) entry which is preliminary data.</text>
</comment>
<protein>
    <submittedName>
        <fullName evidence="3">Uncharacterized protein</fullName>
    </submittedName>
</protein>
<accession>A0AAV1WF15</accession>